<keyword evidence="3" id="KW-1185">Reference proteome</keyword>
<sequence>MKASINLSLAALLLISTSIACQAQQAPPAQQQNRPPVVRALTPEQQASLDKQDQDIGQAAMEIIKLIDQDKAGVVWDQGSPLAKQIVSRDDFMKKVAQDRSPLGQPGLRMPMGVRHYRYDGSGNIPAGAYINVRFDTQFSRSNRTRSETVSFILDSDRVWRFVGYSVS</sequence>
<dbReference type="Pfam" id="PF13211">
    <property type="entry name" value="DUF4019"/>
    <property type="match status" value="1"/>
</dbReference>
<comment type="caution">
    <text evidence="2">The sequence shown here is derived from an EMBL/GenBank/DDBJ whole genome shotgun (WGS) entry which is preliminary data.</text>
</comment>
<dbReference type="AlphaFoldDB" id="A0A158AYR5"/>
<feature type="chain" id="PRO_5007621067" evidence="1">
    <location>
        <begin position="24"/>
        <end position="168"/>
    </location>
</feature>
<dbReference type="RefSeq" id="WP_086968603.1">
    <property type="nucleotide sequence ID" value="NZ_FCOJ02000019.1"/>
</dbReference>
<dbReference type="Proteomes" id="UP000054596">
    <property type="component" value="Unassembled WGS sequence"/>
</dbReference>
<organism evidence="2 3">
    <name type="scientific">Caballeronia glebae</name>
    <dbReference type="NCBI Taxonomy" id="1777143"/>
    <lineage>
        <taxon>Bacteria</taxon>
        <taxon>Pseudomonadati</taxon>
        <taxon>Pseudomonadota</taxon>
        <taxon>Betaproteobacteria</taxon>
        <taxon>Burkholderiales</taxon>
        <taxon>Burkholderiaceae</taxon>
        <taxon>Caballeronia</taxon>
    </lineage>
</organism>
<evidence type="ECO:0000313" key="3">
    <source>
        <dbReference type="Proteomes" id="UP000054596"/>
    </source>
</evidence>
<reference evidence="2" key="1">
    <citation type="submission" date="2016-01" db="EMBL/GenBank/DDBJ databases">
        <authorList>
            <person name="Peeters C."/>
        </authorList>
    </citation>
    <scope>NUCLEOTIDE SEQUENCE [LARGE SCALE GENOMIC DNA]</scope>
    <source>
        <strain evidence="2">LMG 29325</strain>
    </source>
</reference>
<dbReference type="OrthoDB" id="8929305at2"/>
<evidence type="ECO:0000313" key="2">
    <source>
        <dbReference type="EMBL" id="SAK62147.1"/>
    </source>
</evidence>
<accession>A0A158AYR5</accession>
<feature type="signal peptide" evidence="1">
    <location>
        <begin position="1"/>
        <end position="23"/>
    </location>
</feature>
<name>A0A158AYR5_9BURK</name>
<proteinExistence type="predicted"/>
<dbReference type="InterPro" id="IPR025091">
    <property type="entry name" value="DUF4019"/>
</dbReference>
<keyword evidence="1" id="KW-0732">Signal</keyword>
<dbReference type="STRING" id="1777143.AWB82_03133"/>
<dbReference type="EMBL" id="FCOJ02000019">
    <property type="protein sequence ID" value="SAK62147.1"/>
    <property type="molecule type" value="Genomic_DNA"/>
</dbReference>
<evidence type="ECO:0000256" key="1">
    <source>
        <dbReference type="SAM" id="SignalP"/>
    </source>
</evidence>
<gene>
    <name evidence="2" type="ORF">AWB82_03133</name>
</gene>
<protein>
    <submittedName>
        <fullName evidence="2">Membrane protein</fullName>
    </submittedName>
</protein>
<dbReference type="PROSITE" id="PS51257">
    <property type="entry name" value="PROKAR_LIPOPROTEIN"/>
    <property type="match status" value="1"/>
</dbReference>